<organism evidence="2 3">
    <name type="scientific">Rhodocytophaga aerolata</name>
    <dbReference type="NCBI Taxonomy" id="455078"/>
    <lineage>
        <taxon>Bacteria</taxon>
        <taxon>Pseudomonadati</taxon>
        <taxon>Bacteroidota</taxon>
        <taxon>Cytophagia</taxon>
        <taxon>Cytophagales</taxon>
        <taxon>Rhodocytophagaceae</taxon>
        <taxon>Rhodocytophaga</taxon>
    </lineage>
</organism>
<protein>
    <submittedName>
        <fullName evidence="2">Uncharacterized protein</fullName>
    </submittedName>
</protein>
<proteinExistence type="predicted"/>
<dbReference type="EMBL" id="JAUKPO010000010">
    <property type="protein sequence ID" value="MDO1448130.1"/>
    <property type="molecule type" value="Genomic_DNA"/>
</dbReference>
<feature type="transmembrane region" description="Helical" evidence="1">
    <location>
        <begin position="161"/>
        <end position="179"/>
    </location>
</feature>
<accession>A0ABT8R7Q3</accession>
<sequence>MNNRILGLLAIVGAPFLLIDYCIHGQNGGGEQFEHTSLSGIFSIIYISAWMCSMVGLKNMYAAGDTKNNNLWILIPIVTLSMANIWNVWETIQPGANTLLYHLLDAFWPISNIVMFFFGIRVIWVKKLQGWKRFVPLLVGLWLPLSIVLSLVAGLTVSSMLISGLYSAFAWAILGYVVFTSKPDNRLAYIPIRVRR</sequence>
<feature type="transmembrane region" description="Helical" evidence="1">
    <location>
        <begin position="136"/>
        <end position="155"/>
    </location>
</feature>
<gene>
    <name evidence="2" type="ORF">Q0590_17785</name>
</gene>
<dbReference type="RefSeq" id="WP_302038932.1">
    <property type="nucleotide sequence ID" value="NZ_JAUKPO010000010.1"/>
</dbReference>
<name>A0ABT8R7Q3_9BACT</name>
<evidence type="ECO:0000313" key="3">
    <source>
        <dbReference type="Proteomes" id="UP001168528"/>
    </source>
</evidence>
<evidence type="ECO:0000256" key="1">
    <source>
        <dbReference type="SAM" id="Phobius"/>
    </source>
</evidence>
<comment type="caution">
    <text evidence="2">The sequence shown here is derived from an EMBL/GenBank/DDBJ whole genome shotgun (WGS) entry which is preliminary data.</text>
</comment>
<evidence type="ECO:0000313" key="2">
    <source>
        <dbReference type="EMBL" id="MDO1448130.1"/>
    </source>
</evidence>
<keyword evidence="1" id="KW-0472">Membrane</keyword>
<keyword evidence="3" id="KW-1185">Reference proteome</keyword>
<feature type="transmembrane region" description="Helical" evidence="1">
    <location>
        <begin position="106"/>
        <end position="124"/>
    </location>
</feature>
<dbReference type="Proteomes" id="UP001168528">
    <property type="component" value="Unassembled WGS sequence"/>
</dbReference>
<keyword evidence="1" id="KW-0812">Transmembrane</keyword>
<keyword evidence="1" id="KW-1133">Transmembrane helix</keyword>
<reference evidence="2" key="1">
    <citation type="submission" date="2023-07" db="EMBL/GenBank/DDBJ databases">
        <title>The genome sequence of Rhodocytophaga aerolata KACC 12507.</title>
        <authorList>
            <person name="Zhang X."/>
        </authorList>
    </citation>
    <scope>NUCLEOTIDE SEQUENCE</scope>
    <source>
        <strain evidence="2">KACC 12507</strain>
    </source>
</reference>
<feature type="transmembrane region" description="Helical" evidence="1">
    <location>
        <begin position="69"/>
        <end position="86"/>
    </location>
</feature>
<feature type="transmembrane region" description="Helical" evidence="1">
    <location>
        <begin position="38"/>
        <end position="57"/>
    </location>
</feature>